<dbReference type="Gene3D" id="3.30.70.930">
    <property type="match status" value="1"/>
</dbReference>
<proteinExistence type="predicted"/>
<organism evidence="2 3">
    <name type="scientific">Aciditerrimonas ferrireducens</name>
    <dbReference type="NCBI Taxonomy" id="667306"/>
    <lineage>
        <taxon>Bacteria</taxon>
        <taxon>Bacillati</taxon>
        <taxon>Actinomycetota</taxon>
        <taxon>Acidimicrobiia</taxon>
        <taxon>Acidimicrobiales</taxon>
        <taxon>Acidimicrobiaceae</taxon>
        <taxon>Aciditerrimonas</taxon>
    </lineage>
</organism>
<evidence type="ECO:0000259" key="1">
    <source>
        <dbReference type="Pfam" id="PF01910"/>
    </source>
</evidence>
<dbReference type="InterPro" id="IPR002767">
    <property type="entry name" value="Thiamine_BP"/>
</dbReference>
<comment type="caution">
    <text evidence="2">The sequence shown here is derived from an EMBL/GenBank/DDBJ whole genome shotgun (WGS) entry which is preliminary data.</text>
</comment>
<gene>
    <name evidence="2" type="ORF">ACFFRE_02140</name>
</gene>
<name>A0ABV6BZV1_9ACTN</name>
<evidence type="ECO:0000313" key="3">
    <source>
        <dbReference type="Proteomes" id="UP001589788"/>
    </source>
</evidence>
<dbReference type="EMBL" id="JBHLYQ010000011">
    <property type="protein sequence ID" value="MFC0080958.1"/>
    <property type="molecule type" value="Genomic_DNA"/>
</dbReference>
<evidence type="ECO:0000313" key="2">
    <source>
        <dbReference type="EMBL" id="MFC0080958.1"/>
    </source>
</evidence>
<protein>
    <submittedName>
        <fullName evidence="2">Thiamine-binding protein</fullName>
    </submittedName>
</protein>
<accession>A0ABV6BZV1</accession>
<dbReference type="Proteomes" id="UP001589788">
    <property type="component" value="Unassembled WGS sequence"/>
</dbReference>
<dbReference type="InterPro" id="IPR029756">
    <property type="entry name" value="MTH1187/YkoF-like"/>
</dbReference>
<reference evidence="2 3" key="1">
    <citation type="submission" date="2024-09" db="EMBL/GenBank/DDBJ databases">
        <authorList>
            <person name="Sun Q."/>
            <person name="Mori K."/>
        </authorList>
    </citation>
    <scope>NUCLEOTIDE SEQUENCE [LARGE SCALE GENOMIC DNA]</scope>
    <source>
        <strain evidence="2 3">JCM 15389</strain>
    </source>
</reference>
<dbReference type="SUPFAM" id="SSF89957">
    <property type="entry name" value="MTH1187/YkoF-like"/>
    <property type="match status" value="1"/>
</dbReference>
<keyword evidence="3" id="KW-1185">Reference proteome</keyword>
<sequence>MALDAVGNAVGNAVGTAEGQPSEAQGEATAAPWLRAEATVEPFVPGQRGPHVEALAEAARSAGVRLVVGPFGDLVEGPAEAVARALAEAVRAAFAAGASRLTVQVTREEPPEPTDA</sequence>
<feature type="domain" description="Thiamine-binding protein" evidence="1">
    <location>
        <begin position="48"/>
        <end position="105"/>
    </location>
</feature>
<dbReference type="RefSeq" id="WP_377787722.1">
    <property type="nucleotide sequence ID" value="NZ_JBHLYQ010000011.1"/>
</dbReference>
<dbReference type="Pfam" id="PF01910">
    <property type="entry name" value="Thiamine_BP"/>
    <property type="match status" value="1"/>
</dbReference>